<gene>
    <name evidence="3" type="ORF">KBB96_13105</name>
</gene>
<dbReference type="EMBL" id="CP073100">
    <property type="protein sequence ID" value="QUE49808.1"/>
    <property type="molecule type" value="Genomic_DNA"/>
</dbReference>
<organism evidence="3 4">
    <name type="scientific">Luteolibacter ambystomatis</name>
    <dbReference type="NCBI Taxonomy" id="2824561"/>
    <lineage>
        <taxon>Bacteria</taxon>
        <taxon>Pseudomonadati</taxon>
        <taxon>Verrucomicrobiota</taxon>
        <taxon>Verrucomicrobiia</taxon>
        <taxon>Verrucomicrobiales</taxon>
        <taxon>Verrucomicrobiaceae</taxon>
        <taxon>Luteolibacter</taxon>
    </lineage>
</organism>
<feature type="chain" id="PRO_5037432585" evidence="2">
    <location>
        <begin position="26"/>
        <end position="275"/>
    </location>
</feature>
<name>A0A975G6Q3_9BACT</name>
<feature type="signal peptide" evidence="2">
    <location>
        <begin position="1"/>
        <end position="25"/>
    </location>
</feature>
<evidence type="ECO:0000256" key="1">
    <source>
        <dbReference type="SAM" id="MobiDB-lite"/>
    </source>
</evidence>
<proteinExistence type="predicted"/>
<evidence type="ECO:0000313" key="3">
    <source>
        <dbReference type="EMBL" id="QUE49808.1"/>
    </source>
</evidence>
<reference evidence="3" key="1">
    <citation type="submission" date="2021-04" db="EMBL/GenBank/DDBJ databases">
        <title>Luteolibacter sp. 32A isolated from the skin of an Anderson's salamander (Ambystoma andersonii).</title>
        <authorList>
            <person name="Spergser J."/>
            <person name="Busse H.-J."/>
        </authorList>
    </citation>
    <scope>NUCLEOTIDE SEQUENCE</scope>
    <source>
        <strain evidence="3">32A</strain>
    </source>
</reference>
<dbReference type="KEGG" id="lamb:KBB96_13105"/>
<keyword evidence="2" id="KW-0732">Signal</keyword>
<protein>
    <submittedName>
        <fullName evidence="3">Uncharacterized protein</fullName>
    </submittedName>
</protein>
<dbReference type="RefSeq" id="WP_211629897.1">
    <property type="nucleotide sequence ID" value="NZ_CP073100.1"/>
</dbReference>
<dbReference type="AlphaFoldDB" id="A0A975G6Q3"/>
<sequence length="275" mass="29751">MKSSSYFHLILPSIVCLFAPAAALAQEGEAVSLKVDLVAWGHDIPGLSVTAANKKEGVTAKAFQYSKAVSYAGSNVMEIYQSASAGSEKNDPGAPVPPQPAQAGKPPASTPASTEPVSPELLKRRKEKPDLVALAAIPANSKRVTVLLAPGPDHTYKTVVIDDDPSKLPLGNLRIHNYSAFVIAMRCNGTTAKELKTRDAFVVKPKNHQVIYELAYQDGEEWKMLENNIVRVGDEEQAQMIVLKSDAEYFQATNGTRSGFLQAVILRRQKEAPEP</sequence>
<keyword evidence="4" id="KW-1185">Reference proteome</keyword>
<dbReference type="Proteomes" id="UP000676169">
    <property type="component" value="Chromosome"/>
</dbReference>
<evidence type="ECO:0000313" key="4">
    <source>
        <dbReference type="Proteomes" id="UP000676169"/>
    </source>
</evidence>
<accession>A0A975G6Q3</accession>
<evidence type="ECO:0000256" key="2">
    <source>
        <dbReference type="SAM" id="SignalP"/>
    </source>
</evidence>
<feature type="region of interest" description="Disordered" evidence="1">
    <location>
        <begin position="84"/>
        <end position="124"/>
    </location>
</feature>